<sequence>MIKLNILNMKNFLQTVNACCGAVNLLYPDGKKEDINKHYGIQNQLLQKYRENKNCLLLSLDIPTPKDYMSIVSYYAGDC</sequence>
<evidence type="ECO:0000313" key="2">
    <source>
        <dbReference type="Proteomes" id="UP000198806"/>
    </source>
</evidence>
<dbReference type="AlphaFoldDB" id="A0A1I5G5S2"/>
<reference evidence="1 2" key="1">
    <citation type="submission" date="2016-10" db="EMBL/GenBank/DDBJ databases">
        <authorList>
            <person name="de Groot N.N."/>
        </authorList>
    </citation>
    <scope>NUCLEOTIDE SEQUENCE [LARGE SCALE GENOMIC DNA]</scope>
    <source>
        <strain evidence="1 2">DSM 1283</strain>
    </source>
</reference>
<dbReference type="STRING" id="1527.SAMN04489757_11782"/>
<protein>
    <submittedName>
        <fullName evidence="1">Uncharacterized protein</fullName>
    </submittedName>
</protein>
<keyword evidence="2" id="KW-1185">Reference proteome</keyword>
<dbReference type="Proteomes" id="UP000198806">
    <property type="component" value="Unassembled WGS sequence"/>
</dbReference>
<accession>A0A1I5G5S2</accession>
<dbReference type="EMBL" id="FOWD01000017">
    <property type="protein sequence ID" value="SFO31266.1"/>
    <property type="molecule type" value="Genomic_DNA"/>
</dbReference>
<dbReference type="RefSeq" id="WP_091686955.1">
    <property type="nucleotide sequence ID" value="NZ_BAABFM010000001.1"/>
</dbReference>
<gene>
    <name evidence="1" type="ORF">SAMN04489757_11782</name>
</gene>
<organism evidence="1 2">
    <name type="scientific">Anaerocolumna aminovalerica</name>
    <dbReference type="NCBI Taxonomy" id="1527"/>
    <lineage>
        <taxon>Bacteria</taxon>
        <taxon>Bacillati</taxon>
        <taxon>Bacillota</taxon>
        <taxon>Clostridia</taxon>
        <taxon>Lachnospirales</taxon>
        <taxon>Lachnospiraceae</taxon>
        <taxon>Anaerocolumna</taxon>
    </lineage>
</organism>
<dbReference type="OrthoDB" id="1857762at2"/>
<proteinExistence type="predicted"/>
<evidence type="ECO:0000313" key="1">
    <source>
        <dbReference type="EMBL" id="SFO31266.1"/>
    </source>
</evidence>
<name>A0A1I5G5S2_9FIRM</name>